<organism evidence="4 5">
    <name type="scientific">Tieghemiomyces parasiticus</name>
    <dbReference type="NCBI Taxonomy" id="78921"/>
    <lineage>
        <taxon>Eukaryota</taxon>
        <taxon>Fungi</taxon>
        <taxon>Fungi incertae sedis</taxon>
        <taxon>Zoopagomycota</taxon>
        <taxon>Kickxellomycotina</taxon>
        <taxon>Dimargaritomycetes</taxon>
        <taxon>Dimargaritales</taxon>
        <taxon>Dimargaritaceae</taxon>
        <taxon>Tieghemiomyces</taxon>
    </lineage>
</organism>
<evidence type="ECO:0000256" key="3">
    <source>
        <dbReference type="SAM" id="SignalP"/>
    </source>
</evidence>
<feature type="transmembrane region" description="Helical" evidence="2">
    <location>
        <begin position="310"/>
        <end position="334"/>
    </location>
</feature>
<feature type="transmembrane region" description="Helical" evidence="2">
    <location>
        <begin position="277"/>
        <end position="298"/>
    </location>
</feature>
<feature type="chain" id="PRO_5041000555" evidence="3">
    <location>
        <begin position="27"/>
        <end position="565"/>
    </location>
</feature>
<feature type="transmembrane region" description="Helical" evidence="2">
    <location>
        <begin position="354"/>
        <end position="374"/>
    </location>
</feature>
<feature type="compositionally biased region" description="Basic and acidic residues" evidence="1">
    <location>
        <begin position="465"/>
        <end position="474"/>
    </location>
</feature>
<keyword evidence="5" id="KW-1185">Reference proteome</keyword>
<feature type="transmembrane region" description="Helical" evidence="2">
    <location>
        <begin position="394"/>
        <end position="418"/>
    </location>
</feature>
<feature type="transmembrane region" description="Helical" evidence="2">
    <location>
        <begin position="246"/>
        <end position="265"/>
    </location>
</feature>
<keyword evidence="2" id="KW-0812">Transmembrane</keyword>
<evidence type="ECO:0000313" key="5">
    <source>
        <dbReference type="Proteomes" id="UP001150569"/>
    </source>
</evidence>
<feature type="transmembrane region" description="Helical" evidence="2">
    <location>
        <begin position="430"/>
        <end position="450"/>
    </location>
</feature>
<dbReference type="Proteomes" id="UP001150569">
    <property type="component" value="Unassembled WGS sequence"/>
</dbReference>
<evidence type="ECO:0000256" key="1">
    <source>
        <dbReference type="SAM" id="MobiDB-lite"/>
    </source>
</evidence>
<evidence type="ECO:0000256" key="2">
    <source>
        <dbReference type="SAM" id="Phobius"/>
    </source>
</evidence>
<evidence type="ECO:0000313" key="4">
    <source>
        <dbReference type="EMBL" id="KAJ1909146.1"/>
    </source>
</evidence>
<feature type="signal peptide" evidence="3">
    <location>
        <begin position="1"/>
        <end position="26"/>
    </location>
</feature>
<reference evidence="4" key="1">
    <citation type="submission" date="2022-07" db="EMBL/GenBank/DDBJ databases">
        <title>Phylogenomic reconstructions and comparative analyses of Kickxellomycotina fungi.</title>
        <authorList>
            <person name="Reynolds N.K."/>
            <person name="Stajich J.E."/>
            <person name="Barry K."/>
            <person name="Grigoriev I.V."/>
            <person name="Crous P."/>
            <person name="Smith M.E."/>
        </authorList>
    </citation>
    <scope>NUCLEOTIDE SEQUENCE</scope>
    <source>
        <strain evidence="4">RSA 861</strain>
    </source>
</reference>
<protein>
    <submittedName>
        <fullName evidence="4">Uncharacterized protein</fullName>
    </submittedName>
</protein>
<gene>
    <name evidence="4" type="ORF">IWQ60_011332</name>
</gene>
<keyword evidence="3" id="KW-0732">Signal</keyword>
<feature type="region of interest" description="Disordered" evidence="1">
    <location>
        <begin position="458"/>
        <end position="546"/>
    </location>
</feature>
<sequence>MRVPTFSFVRLAVACILLAVQFVARATITLTDTNQTLAAFDLTLFGYGTPPPDTPHPARLIQVSLDSDCQFTMAGQPQYDLSVNATDGGNDKLVAIVTLNPLCPRAFSVLQASRKTSSSSARAILAAIDTLLFPSRFNSTSDIGGFNEDTYNYYLDYLPYDEAHLMAIGADVLQTMLQALGTTNSTAGLAITLVHDVSPWTDYYYSTTHAVIRWLFFTLGLIATLYVTFHLYCLVFRERYMCHGRYLFRLASSVCLFIHLFLLLIYPFEDVLTKGRFVIFILASMSEYFAYAFLIMQWMRVVESIYRWRFIKYLNAFFIFTALLMLFIIFMFFVKTYVTLTPAVGILLMVLQQFAMPILTVLELISLLVCCGIVTRSQWKLRKTGSGPMALVKLTYLCTLSCLGWVISLGCLFGTLVVPPGVGSFTLFTALLQIASLFSAAAIFWTLAVASQVRSTLGSSAGRSSEQKSGRSEGPESAYAMNHFSRGSAAQLRDPSGLPPGEISDSCDEDEGNPGFNEKRSHLRRLSPKPANPTHYHRHTDDHHQQPVSAPLAFEYDNHEPKHIV</sequence>
<feature type="transmembrane region" description="Helical" evidence="2">
    <location>
        <begin position="214"/>
        <end position="234"/>
    </location>
</feature>
<proteinExistence type="predicted"/>
<name>A0A9W7ZQQ3_9FUNG</name>
<dbReference type="AlphaFoldDB" id="A0A9W7ZQQ3"/>
<keyword evidence="2" id="KW-0472">Membrane</keyword>
<comment type="caution">
    <text evidence="4">The sequence shown here is derived from an EMBL/GenBank/DDBJ whole genome shotgun (WGS) entry which is preliminary data.</text>
</comment>
<keyword evidence="2" id="KW-1133">Transmembrane helix</keyword>
<accession>A0A9W7ZQQ3</accession>
<dbReference type="EMBL" id="JANBPT010001256">
    <property type="protein sequence ID" value="KAJ1909146.1"/>
    <property type="molecule type" value="Genomic_DNA"/>
</dbReference>